<dbReference type="Proteomes" id="UP000799770">
    <property type="component" value="Unassembled WGS sequence"/>
</dbReference>
<protein>
    <submittedName>
        <fullName evidence="1">Uncharacterized protein</fullName>
    </submittedName>
</protein>
<accession>A0A6A5ZES3</accession>
<dbReference type="AlphaFoldDB" id="A0A6A5ZES3"/>
<dbReference type="EMBL" id="ML977319">
    <property type="protein sequence ID" value="KAF2117237.1"/>
    <property type="molecule type" value="Genomic_DNA"/>
</dbReference>
<name>A0A6A5ZES3_9PLEO</name>
<sequence length="95" mass="10727">MFSKPSAIQLWLLNSSYGMFLPLRLSKVPPLSAEQWNCSAVTTTYFQTAFHCDPHLPSSGSKRTKRPLKCPCAFWWGIQGCMSSTRQDAWKSLIA</sequence>
<evidence type="ECO:0000313" key="1">
    <source>
        <dbReference type="EMBL" id="KAF2117237.1"/>
    </source>
</evidence>
<evidence type="ECO:0000313" key="2">
    <source>
        <dbReference type="Proteomes" id="UP000799770"/>
    </source>
</evidence>
<gene>
    <name evidence="1" type="ORF">BDV96DRAFT_571743</name>
</gene>
<reference evidence="1" key="1">
    <citation type="journal article" date="2020" name="Stud. Mycol.">
        <title>101 Dothideomycetes genomes: a test case for predicting lifestyles and emergence of pathogens.</title>
        <authorList>
            <person name="Haridas S."/>
            <person name="Albert R."/>
            <person name="Binder M."/>
            <person name="Bloem J."/>
            <person name="Labutti K."/>
            <person name="Salamov A."/>
            <person name="Andreopoulos B."/>
            <person name="Baker S."/>
            <person name="Barry K."/>
            <person name="Bills G."/>
            <person name="Bluhm B."/>
            <person name="Cannon C."/>
            <person name="Castanera R."/>
            <person name="Culley D."/>
            <person name="Daum C."/>
            <person name="Ezra D."/>
            <person name="Gonzalez J."/>
            <person name="Henrissat B."/>
            <person name="Kuo A."/>
            <person name="Liang C."/>
            <person name="Lipzen A."/>
            <person name="Lutzoni F."/>
            <person name="Magnuson J."/>
            <person name="Mondo S."/>
            <person name="Nolan M."/>
            <person name="Ohm R."/>
            <person name="Pangilinan J."/>
            <person name="Park H.-J."/>
            <person name="Ramirez L."/>
            <person name="Alfaro M."/>
            <person name="Sun H."/>
            <person name="Tritt A."/>
            <person name="Yoshinaga Y."/>
            <person name="Zwiers L.-H."/>
            <person name="Turgeon B."/>
            <person name="Goodwin S."/>
            <person name="Spatafora J."/>
            <person name="Crous P."/>
            <person name="Grigoriev I."/>
        </authorList>
    </citation>
    <scope>NUCLEOTIDE SEQUENCE</scope>
    <source>
        <strain evidence="1">CBS 627.86</strain>
    </source>
</reference>
<proteinExistence type="predicted"/>
<organism evidence="1 2">
    <name type="scientific">Lophiotrema nucula</name>
    <dbReference type="NCBI Taxonomy" id="690887"/>
    <lineage>
        <taxon>Eukaryota</taxon>
        <taxon>Fungi</taxon>
        <taxon>Dikarya</taxon>
        <taxon>Ascomycota</taxon>
        <taxon>Pezizomycotina</taxon>
        <taxon>Dothideomycetes</taxon>
        <taxon>Pleosporomycetidae</taxon>
        <taxon>Pleosporales</taxon>
        <taxon>Lophiotremataceae</taxon>
        <taxon>Lophiotrema</taxon>
    </lineage>
</organism>
<keyword evidence="2" id="KW-1185">Reference proteome</keyword>